<evidence type="ECO:0000313" key="33">
    <source>
        <dbReference type="Proteomes" id="UP000275843"/>
    </source>
</evidence>
<dbReference type="GO" id="GO:0016818">
    <property type="term" value="F:hydrolase activity, acting on acid anhydrides, in phosphorus-containing anhydrides"/>
    <property type="evidence" value="ECO:0007669"/>
    <property type="project" value="UniProtKB-UniRule"/>
</dbReference>
<dbReference type="Gene3D" id="1.10.3380.30">
    <property type="match status" value="1"/>
</dbReference>
<dbReference type="PATRIC" id="fig|2287.6.peg.264"/>
<dbReference type="Gene3D" id="1.10.150.20">
    <property type="entry name" value="5' to 3' exonuclease, C-terminal subdomain"/>
    <property type="match status" value="1"/>
</dbReference>
<evidence type="ECO:0000313" key="30">
    <source>
        <dbReference type="Proteomes" id="UP000269431"/>
    </source>
</evidence>
<dbReference type="InterPro" id="IPR036390">
    <property type="entry name" value="WH_DNA-bd_sf"/>
</dbReference>
<dbReference type="EMBL" id="CP011056">
    <property type="protein sequence ID" value="AKA75395.1"/>
    <property type="molecule type" value="Genomic_DNA"/>
</dbReference>
<evidence type="ECO:0000313" key="14">
    <source>
        <dbReference type="EMBL" id="AKA75395.1"/>
    </source>
</evidence>
<evidence type="ECO:0000313" key="19">
    <source>
        <dbReference type="EMBL" id="AZF75067.1"/>
    </source>
</evidence>
<dbReference type="Proteomes" id="UP000594632">
    <property type="component" value="Chromosome"/>
</dbReference>
<evidence type="ECO:0000259" key="11">
    <source>
        <dbReference type="PROSITE" id="PS51192"/>
    </source>
</evidence>
<evidence type="ECO:0000256" key="2">
    <source>
        <dbReference type="ARBA" id="ARBA00022763"/>
    </source>
</evidence>
<dbReference type="EMBL" id="CP033236">
    <property type="protein sequence ID" value="AZF69828.1"/>
    <property type="molecule type" value="Genomic_DNA"/>
</dbReference>
<dbReference type="CDD" id="cd18028">
    <property type="entry name" value="DEXHc_archSki2"/>
    <property type="match status" value="1"/>
</dbReference>
<dbReference type="InterPro" id="IPR048772">
    <property type="entry name" value="Hel308-like_dom4"/>
</dbReference>
<evidence type="ECO:0000313" key="26">
    <source>
        <dbReference type="Proteomes" id="UP000033085"/>
    </source>
</evidence>
<evidence type="ECO:0000313" key="34">
    <source>
        <dbReference type="Proteomes" id="UP000278715"/>
    </source>
</evidence>
<dbReference type="EMBL" id="CP011055">
    <property type="protein sequence ID" value="AKA72694.1"/>
    <property type="molecule type" value="Genomic_DNA"/>
</dbReference>
<dbReference type="EMBL" id="CP033238">
    <property type="protein sequence ID" value="AZF75067.1"/>
    <property type="molecule type" value="Genomic_DNA"/>
</dbReference>
<evidence type="ECO:0000313" key="16">
    <source>
        <dbReference type="EMBL" id="AZF67208.1"/>
    </source>
</evidence>
<evidence type="ECO:0000313" key="13">
    <source>
        <dbReference type="EMBL" id="AKA72694.1"/>
    </source>
</evidence>
<dbReference type="Gene3D" id="3.40.50.300">
    <property type="entry name" value="P-loop containing nucleotide triphosphate hydrolases"/>
    <property type="match status" value="2"/>
</dbReference>
<dbReference type="InterPro" id="IPR014001">
    <property type="entry name" value="Helicase_ATP-bd"/>
</dbReference>
<evidence type="ECO:0000313" key="15">
    <source>
        <dbReference type="EMBL" id="AKA78086.1"/>
    </source>
</evidence>
<name>A0A0E3GVX6_SACSO</name>
<dbReference type="EC" id="5.6.2.4" evidence="10"/>
<dbReference type="HAMAP" id="MF_00442">
    <property type="entry name" value="Helicase_Hel308"/>
    <property type="match status" value="1"/>
</dbReference>
<dbReference type="EMBL" id="CP050869">
    <property type="protein sequence ID" value="QPG49705.1"/>
    <property type="molecule type" value="Genomic_DNA"/>
</dbReference>
<evidence type="ECO:0000256" key="3">
    <source>
        <dbReference type="ARBA" id="ARBA00022801"/>
    </source>
</evidence>
<evidence type="ECO:0000256" key="6">
    <source>
        <dbReference type="ARBA" id="ARBA00023125"/>
    </source>
</evidence>
<dbReference type="Proteomes" id="UP000282269">
    <property type="component" value="Chromosome"/>
</dbReference>
<evidence type="ECO:0000256" key="10">
    <source>
        <dbReference type="HAMAP-Rule" id="MF_00442"/>
    </source>
</evidence>
<dbReference type="KEGG" id="ssof:SULC_0257"/>
<dbReference type="Proteomes" id="UP000273443">
    <property type="component" value="Chromosome"/>
</dbReference>
<evidence type="ECO:0000259" key="12">
    <source>
        <dbReference type="PROSITE" id="PS51194"/>
    </source>
</evidence>
<dbReference type="Proteomes" id="UP000076770">
    <property type="component" value="Chromosome i"/>
</dbReference>
<evidence type="ECO:0000313" key="32">
    <source>
        <dbReference type="Proteomes" id="UP000273443"/>
    </source>
</evidence>
<dbReference type="PANTHER" id="PTHR47961">
    <property type="entry name" value="DNA POLYMERASE THETA, PUTATIVE (AFU_ORTHOLOGUE AFUA_1G05260)-RELATED"/>
    <property type="match status" value="1"/>
</dbReference>
<dbReference type="Proteomes" id="UP000033057">
    <property type="component" value="Chromosome"/>
</dbReference>
<keyword evidence="6 10" id="KW-0238">DNA-binding</keyword>
<sequence length="715" mass="81507">MSLELEWMPIEDLKLPSNVIEIIKKRGIKKLNPPQTEAVKKGLLEGNRLLLTSPTGSGKTLIAEMGIISFLLKNGGKAIYVTPLRALTNEKYLTFKDWELIGFKVAMTSGDYDTDDAWLKNYDIIITTYEKLDSLWRHRPEWLNEVNYFVLDELHYLNDPERGPVVESVTIRAKRRNLLALSATISNYKQIAKWLGAEPVATNWRPVPLIEGVIYPERKKKEYNVIFKDNTTKKVHGDDAIIAYTLDSLSKNGQVLVFRNSRKMAESTALKIANYMNFVSLDENALSEILKQLDDIEEGGSDEKELLKSLISKGVAYHHAGLSKALRDLIEEGFRQRKIKVIVATPTLAAGVNLPARTVIIGDIYRFNKKIAGYYDEIPIMEYKQMSGRAGRPGFDQIGESIVVVRDKEDVDRVFKKYVLSDVEPIESKLGSERAFYTFLLGILSAEGNLSEKQLENFAYESLLAKQLVDVYFDRAIRWLLEHSFIKEEGNTFALTNFGKRVADLYINPFTADIIRKGLEGHKASCELAYLHLLAFTPDGPLVSVGRNEEEELIELLEDLDCELLIEEPYEEDEYSLYINALKVALIMKDWMDEVDEDTILSKYNIGSGDLRNMVETMDWLTYSAYHLSRELKLNEHADKLRILNLRVRDGIKEELLELVQISGVGRKRARLLYNNGIKELGDVVMNPDKVKNLLGQKLGEKVVQEAARLLNRFH</sequence>
<keyword evidence="1 10" id="KW-0547">Nucleotide-binding</keyword>
<dbReference type="EMBL" id="LT549890">
    <property type="protein sequence ID" value="SAI86138.1"/>
    <property type="molecule type" value="Genomic_DNA"/>
</dbReference>
<keyword evidence="2 10" id="KW-0227">DNA damage</keyword>
<dbReference type="Proteomes" id="UP000033106">
    <property type="component" value="Chromosome"/>
</dbReference>
<evidence type="ECO:0000256" key="5">
    <source>
        <dbReference type="ARBA" id="ARBA00022840"/>
    </source>
</evidence>
<dbReference type="Proteomes" id="UP000033085">
    <property type="component" value="Chromosome"/>
</dbReference>
<dbReference type="EMBL" id="CP033237">
    <property type="protein sequence ID" value="AZF72448.1"/>
    <property type="molecule type" value="Genomic_DNA"/>
</dbReference>
<reference evidence="25 26" key="1">
    <citation type="journal article" date="2015" name="Genome Announc.">
        <title>Complete Genome Sequence of Sulfolobus solfataricus Strain 98/2 and Evolved Derivatives.</title>
        <authorList>
            <person name="McCarthy S."/>
            <person name="Gradnigo J."/>
            <person name="Johnson T."/>
            <person name="Payne S."/>
            <person name="Lipzen A."/>
            <person name="Martin J."/>
            <person name="Schackwitz W."/>
            <person name="Moriyama E."/>
            <person name="Blum P."/>
        </authorList>
    </citation>
    <scope>NUCLEOTIDE SEQUENCE [LARGE SCALE GENOMIC DNA]</scope>
    <source>
        <strain evidence="25">98/2 SULC</strain>
        <strain evidence="13">SARC-B</strain>
        <strain evidence="14">SARC-C</strain>
        <strain evidence="15 27">SULA</strain>
        <strain evidence="26">SULB</strain>
    </source>
</reference>
<dbReference type="Proteomes" id="UP000278715">
    <property type="component" value="Chromosome"/>
</dbReference>
<keyword evidence="7 10" id="KW-0234">DNA repair</keyword>
<dbReference type="KEGG" id="ssol:SULB_0258"/>
<dbReference type="RefSeq" id="WP_009988512.1">
    <property type="nucleotide sequence ID" value="NZ_CP011055.2"/>
</dbReference>
<evidence type="ECO:0000313" key="17">
    <source>
        <dbReference type="EMBL" id="AZF69828.1"/>
    </source>
</evidence>
<evidence type="ECO:0000313" key="21">
    <source>
        <dbReference type="EMBL" id="AZF80283.1"/>
    </source>
</evidence>
<dbReference type="PANTHER" id="PTHR47961:SF10">
    <property type="entry name" value="ATP-DEPENDENT DNA HELICASE HEL308"/>
    <property type="match status" value="1"/>
</dbReference>
<dbReference type="InterPro" id="IPR053416">
    <property type="entry name" value="Hel308_helicase"/>
</dbReference>
<dbReference type="GeneID" id="44128181"/>
<comment type="subunit">
    <text evidence="10">Monomer.</text>
</comment>
<accession>A0A0E3GVX6</accession>
<dbReference type="EMBL" id="CP033241">
    <property type="protein sequence ID" value="AZF82891.1"/>
    <property type="molecule type" value="Genomic_DNA"/>
</dbReference>
<dbReference type="InterPro" id="IPR050474">
    <property type="entry name" value="Hel308_SKI2-like"/>
</dbReference>
<dbReference type="InterPro" id="IPR027417">
    <property type="entry name" value="P-loop_NTPase"/>
</dbReference>
<evidence type="ECO:0000256" key="8">
    <source>
        <dbReference type="ARBA" id="ARBA00023235"/>
    </source>
</evidence>
<dbReference type="InterPro" id="IPR001650">
    <property type="entry name" value="Helicase_C-like"/>
</dbReference>
<evidence type="ECO:0000313" key="24">
    <source>
        <dbReference type="EMBL" id="SAI86138.1"/>
    </source>
</evidence>
<dbReference type="Proteomes" id="UP000267993">
    <property type="component" value="Chromosome"/>
</dbReference>
<evidence type="ECO:0000313" key="28">
    <source>
        <dbReference type="Proteomes" id="UP000076770"/>
    </source>
</evidence>
<keyword evidence="5 10" id="KW-0067">ATP-binding</keyword>
<dbReference type="PROSITE" id="PS51192">
    <property type="entry name" value="HELICASE_ATP_BIND_1"/>
    <property type="match status" value="1"/>
</dbReference>
<evidence type="ECO:0000313" key="29">
    <source>
        <dbReference type="Proteomes" id="UP000267993"/>
    </source>
</evidence>
<comment type="similarity">
    <text evidence="10">Belongs to the helicase family. Hel308 subfamily.</text>
</comment>
<dbReference type="Proteomes" id="UP000269431">
    <property type="component" value="Chromosome"/>
</dbReference>
<keyword evidence="3 10" id="KW-0378">Hydrolase</keyword>
<reference evidence="28" key="2">
    <citation type="submission" date="2016-04" db="EMBL/GenBank/DDBJ databases">
        <authorList>
            <person name="Shah S.A."/>
            <person name="Garrett R.A."/>
        </authorList>
    </citation>
    <scope>NUCLEOTIDE SEQUENCE [LARGE SCALE GENOMIC DNA]</scope>
    <source>
        <strain evidence="28">ATCC 35091 / DSM 1616 / JCM 8930 / NBRC 15331 / P1</strain>
    </source>
</reference>
<dbReference type="KEGG" id="ssoa:SULA_0257"/>
<proteinExistence type="inferred from homology"/>
<dbReference type="SUPFAM" id="SSF46785">
    <property type="entry name" value="Winged helix' DNA-binding domain"/>
    <property type="match status" value="1"/>
</dbReference>
<evidence type="ECO:0000313" key="36">
    <source>
        <dbReference type="Proteomes" id="UP000594632"/>
    </source>
</evidence>
<dbReference type="GO" id="GO:0006281">
    <property type="term" value="P:DNA repair"/>
    <property type="evidence" value="ECO:0007669"/>
    <property type="project" value="UniProtKB-UniRule"/>
</dbReference>
<evidence type="ECO:0000256" key="7">
    <source>
        <dbReference type="ARBA" id="ARBA00023204"/>
    </source>
</evidence>
<organism evidence="15 27">
    <name type="scientific">Saccharolobus solfataricus</name>
    <name type="common">Sulfolobus solfataricus</name>
    <dbReference type="NCBI Taxonomy" id="2287"/>
    <lineage>
        <taxon>Archaea</taxon>
        <taxon>Thermoproteota</taxon>
        <taxon>Thermoprotei</taxon>
        <taxon>Sulfolobales</taxon>
        <taxon>Sulfolobaceae</taxon>
        <taxon>Saccharolobus</taxon>
    </lineage>
</organism>
<dbReference type="SMART" id="SM00487">
    <property type="entry name" value="DEXDc"/>
    <property type="match status" value="1"/>
</dbReference>
<dbReference type="Pfam" id="PF21280">
    <property type="entry name" value="Helicase_dom4_arc"/>
    <property type="match status" value="1"/>
</dbReference>
<feature type="binding site" evidence="10">
    <location>
        <position position="35"/>
    </location>
    <ligand>
        <name>ATP</name>
        <dbReference type="ChEBI" id="CHEBI:30616"/>
    </ligand>
</feature>
<dbReference type="OrthoDB" id="371946at2157"/>
<dbReference type="GO" id="GO:0003677">
    <property type="term" value="F:DNA binding"/>
    <property type="evidence" value="ECO:0007669"/>
    <property type="project" value="UniProtKB-UniRule"/>
</dbReference>
<dbReference type="CDD" id="cd18795">
    <property type="entry name" value="SF2_C_Ski2"/>
    <property type="match status" value="1"/>
</dbReference>
<feature type="domain" description="Helicase C-terminal" evidence="12">
    <location>
        <begin position="236"/>
        <end position="442"/>
    </location>
</feature>
<evidence type="ECO:0000313" key="22">
    <source>
        <dbReference type="EMBL" id="AZF82891.1"/>
    </source>
</evidence>
<evidence type="ECO:0000313" key="18">
    <source>
        <dbReference type="EMBL" id="AZF72448.1"/>
    </source>
</evidence>
<dbReference type="GO" id="GO:0005524">
    <property type="term" value="F:ATP binding"/>
    <property type="evidence" value="ECO:0007669"/>
    <property type="project" value="UniProtKB-UniRule"/>
</dbReference>
<evidence type="ECO:0000256" key="9">
    <source>
        <dbReference type="ARBA" id="ARBA00034617"/>
    </source>
</evidence>
<dbReference type="InterPro" id="IPR022965">
    <property type="entry name" value="Helicase_Hel308"/>
</dbReference>
<reference evidence="24" key="3">
    <citation type="submission" date="2016-04" db="EMBL/GenBank/DDBJ databases">
        <authorList>
            <person name="Evans L.H."/>
            <person name="Alamgir A."/>
            <person name="Owens N."/>
            <person name="Weber N.D."/>
            <person name="Virtaneva K."/>
            <person name="Barbian K."/>
            <person name="Babar A."/>
            <person name="Rosenke K."/>
        </authorList>
    </citation>
    <scope>NUCLEOTIDE SEQUENCE</scope>
    <source>
        <strain evidence="24">P1</strain>
    </source>
</reference>
<reference evidence="29 30" key="4">
    <citation type="journal article" date="2018" name="Proc. Natl. Acad. Sci. U.S.A.">
        <title>Nonmutational mechanism of inheritance in the Archaeon Sulfolobus solfataricus.</title>
        <authorList>
            <person name="Payne S."/>
            <person name="McCarthy S."/>
            <person name="Johnson T."/>
            <person name="North E."/>
            <person name="Blum P."/>
        </authorList>
    </citation>
    <scope>NUCLEOTIDE SEQUENCE [LARGE SCALE GENOMIC DNA]</scope>
    <source>
        <strain evidence="17 29">SARC-H</strain>
        <strain evidence="18 33">SARC-I</strain>
        <strain evidence="20 34">SARC-N</strain>
        <strain evidence="21 35">SARC-O</strain>
        <strain evidence="22 30">SUL120</strain>
        <strain evidence="16 31">SULG</strain>
        <strain evidence="19 32">SULM</strain>
    </source>
</reference>
<dbReference type="EMBL" id="CP033239">
    <property type="protein sequence ID" value="AZF77675.1"/>
    <property type="molecule type" value="Genomic_DNA"/>
</dbReference>
<comment type="catalytic activity">
    <reaction evidence="10">
        <text>ATP + H2O = ADP + phosphate + H(+)</text>
        <dbReference type="Rhea" id="RHEA:13065"/>
        <dbReference type="ChEBI" id="CHEBI:15377"/>
        <dbReference type="ChEBI" id="CHEBI:15378"/>
        <dbReference type="ChEBI" id="CHEBI:30616"/>
        <dbReference type="ChEBI" id="CHEBI:43474"/>
        <dbReference type="ChEBI" id="CHEBI:456216"/>
        <dbReference type="EC" id="5.6.2.4"/>
    </reaction>
</comment>
<dbReference type="PROSITE" id="PS51194">
    <property type="entry name" value="HELICASE_CTER"/>
    <property type="match status" value="1"/>
</dbReference>
<evidence type="ECO:0000313" key="35">
    <source>
        <dbReference type="Proteomes" id="UP000282269"/>
    </source>
</evidence>
<reference evidence="23 36" key="6">
    <citation type="journal article" date="2020" name="Nat. Commun.">
        <title>The structures of two archaeal type IV pili illuminate evolutionary relationships.</title>
        <authorList>
            <person name="Wang F."/>
            <person name="Baquero D.P."/>
            <person name="Su Z."/>
            <person name="Beltran L.C."/>
            <person name="Prangishvili D."/>
            <person name="Krupovic M."/>
            <person name="Egelman E.H."/>
        </authorList>
    </citation>
    <scope>NUCLEOTIDE SEQUENCE [LARGE SCALE GENOMIC DNA]</scope>
    <source>
        <strain evidence="23 36">POZ149</strain>
    </source>
</reference>
<evidence type="ECO:0000313" key="20">
    <source>
        <dbReference type="EMBL" id="AZF77675.1"/>
    </source>
</evidence>
<dbReference type="Proteomes" id="UP000275843">
    <property type="component" value="Chromosome"/>
</dbReference>
<gene>
    <name evidence="10" type="primary">hel308</name>
    <name evidence="23" type="ORF">HFC64_07630</name>
    <name evidence="24" type="ORF">SSOP1_2584</name>
    <name evidence="15" type="ORF">SULA_0257</name>
    <name evidence="13" type="ORF">SULB_0258</name>
    <name evidence="14" type="ORF">SULC_0257</name>
    <name evidence="16" type="ORF">SULG_01305</name>
    <name evidence="17" type="ORF">SULH_01305</name>
    <name evidence="18" type="ORF">SULI_01305</name>
    <name evidence="19" type="ORF">SULM_01305</name>
    <name evidence="20" type="ORF">SULN_01305</name>
    <name evidence="21" type="ORF">SULO_01315</name>
    <name evidence="22" type="ORF">SULZ_01325</name>
</gene>
<dbReference type="SMART" id="SM00490">
    <property type="entry name" value="HELICc"/>
    <property type="match status" value="1"/>
</dbReference>
<comment type="function">
    <text evidence="10">DNA-dependent ATPase and 3'-5' DNA helicase that may be involved in repair of stalled replication forks.</text>
</comment>
<protein>
    <recommendedName>
        <fullName evidence="10">ATP-dependent DNA helicase Hel308</fullName>
        <ecNumber evidence="10">5.6.2.4</ecNumber>
    </recommendedName>
    <alternativeName>
        <fullName evidence="10">DNA 3'-5' helicase Hel308</fullName>
    </alternativeName>
</protein>
<evidence type="ECO:0000313" key="31">
    <source>
        <dbReference type="Proteomes" id="UP000273194"/>
    </source>
</evidence>
<feature type="domain" description="Helicase ATP-binding" evidence="11">
    <location>
        <begin position="40"/>
        <end position="203"/>
    </location>
</feature>
<dbReference type="EMBL" id="CP033240">
    <property type="protein sequence ID" value="AZF80283.1"/>
    <property type="molecule type" value="Genomic_DNA"/>
</dbReference>
<comment type="catalytic activity">
    <reaction evidence="9 10">
        <text>Couples ATP hydrolysis with the unwinding of duplex DNA by translocating in the 3'-5' direction.</text>
        <dbReference type="EC" id="5.6.2.4"/>
    </reaction>
</comment>
<evidence type="ECO:0000313" key="23">
    <source>
        <dbReference type="EMBL" id="QPG49705.1"/>
    </source>
</evidence>
<keyword evidence="8 10" id="KW-0413">Isomerase</keyword>
<dbReference type="Pfam" id="PF00270">
    <property type="entry name" value="DEAD"/>
    <property type="match status" value="1"/>
</dbReference>
<dbReference type="EMBL" id="CP033235">
    <property type="protein sequence ID" value="AZF67208.1"/>
    <property type="molecule type" value="Genomic_DNA"/>
</dbReference>
<evidence type="ECO:0000256" key="1">
    <source>
        <dbReference type="ARBA" id="ARBA00022741"/>
    </source>
</evidence>
<dbReference type="SMR" id="A0A0E3GVX6"/>
<reference evidence="15" key="5">
    <citation type="submission" date="2018-10" db="EMBL/GenBank/DDBJ databases">
        <authorList>
            <person name="McCarthy S."/>
            <person name="Gradnigo J."/>
            <person name="Johnson T."/>
            <person name="Payne S."/>
            <person name="Lipzen A."/>
            <person name="Schackwitz W."/>
            <person name="Martin J."/>
            <person name="Moriyama E."/>
            <person name="Blum P."/>
        </authorList>
    </citation>
    <scope>NUCLEOTIDE SEQUENCE</scope>
    <source>
        <strain evidence="13">SARC-B</strain>
        <strain evidence="14">SARC-C</strain>
        <strain evidence="15">SULA</strain>
    </source>
</reference>
<dbReference type="EMBL" id="CP011057">
    <property type="protein sequence ID" value="AKA78086.1"/>
    <property type="molecule type" value="Genomic_DNA"/>
</dbReference>
<dbReference type="SUPFAM" id="SSF52540">
    <property type="entry name" value="P-loop containing nucleoside triphosphate hydrolases"/>
    <property type="match status" value="1"/>
</dbReference>
<evidence type="ECO:0000313" key="27">
    <source>
        <dbReference type="Proteomes" id="UP000033106"/>
    </source>
</evidence>
<dbReference type="GO" id="GO:0043138">
    <property type="term" value="F:3'-5' DNA helicase activity"/>
    <property type="evidence" value="ECO:0007669"/>
    <property type="project" value="UniProtKB-UniRule"/>
</dbReference>
<dbReference type="Proteomes" id="UP000273194">
    <property type="component" value="Chromosome"/>
</dbReference>
<evidence type="ECO:0000313" key="25">
    <source>
        <dbReference type="Proteomes" id="UP000033057"/>
    </source>
</evidence>
<dbReference type="Pfam" id="PF00271">
    <property type="entry name" value="Helicase_C"/>
    <property type="match status" value="1"/>
</dbReference>
<dbReference type="AlphaFoldDB" id="A0A0E3GVX6"/>
<dbReference type="InterPro" id="IPR011545">
    <property type="entry name" value="DEAD/DEAH_box_helicase_dom"/>
</dbReference>
<evidence type="ECO:0000256" key="4">
    <source>
        <dbReference type="ARBA" id="ARBA00022806"/>
    </source>
</evidence>
<dbReference type="SUPFAM" id="SSF158702">
    <property type="entry name" value="Sec63 N-terminal domain-like"/>
    <property type="match status" value="1"/>
</dbReference>
<keyword evidence="4 10" id="KW-0347">Helicase</keyword>
<dbReference type="NCBIfam" id="NF040935">
    <property type="entry name" value="helicase_Hel308"/>
    <property type="match status" value="1"/>
</dbReference>